<sequence length="113" mass="11641">MIDAINSVGAFSVMKEAEGTRLTSSSSSVFGAAAATQAAPQSQSFASVLGDMATDAIGAMKKAEGASLDGIRGQANTREVVDAVMNAEQSLQTAIAIRDKVVTAYLEIARMQI</sequence>
<comment type="caution">
    <text evidence="5">The sequence shown here is derived from an EMBL/GenBank/DDBJ whole genome shotgun (WGS) entry which is preliminary data.</text>
</comment>
<dbReference type="PANTHER" id="PTHR34653:SF1">
    <property type="entry name" value="FLAGELLAR HOOK-BASAL BODY COMPLEX PROTEIN FLIE"/>
    <property type="match status" value="1"/>
</dbReference>
<evidence type="ECO:0000256" key="3">
    <source>
        <dbReference type="ARBA" id="ARBA00023143"/>
    </source>
</evidence>
<dbReference type="EMBL" id="LGAP01000013">
    <property type="protein sequence ID" value="KOF17088.1"/>
    <property type="molecule type" value="Genomic_DNA"/>
</dbReference>
<dbReference type="GO" id="GO:0009425">
    <property type="term" value="C:bacterial-type flagellum basal body"/>
    <property type="evidence" value="ECO:0007669"/>
    <property type="project" value="UniProtKB-SubCell"/>
</dbReference>
<dbReference type="OrthoDB" id="9812413at2"/>
<keyword evidence="3 4" id="KW-0975">Bacterial flagellum</keyword>
<protein>
    <recommendedName>
        <fullName evidence="4">Flagellar hook-basal body complex protein FliE</fullName>
    </recommendedName>
</protein>
<dbReference type="GO" id="GO:0003774">
    <property type="term" value="F:cytoskeletal motor activity"/>
    <property type="evidence" value="ECO:0007669"/>
    <property type="project" value="InterPro"/>
</dbReference>
<dbReference type="Pfam" id="PF02049">
    <property type="entry name" value="FliE"/>
    <property type="match status" value="1"/>
</dbReference>
<organism evidence="5 6">
    <name type="scientific">Ensifer adhaerens</name>
    <name type="common">Sinorhizobium morelense</name>
    <dbReference type="NCBI Taxonomy" id="106592"/>
    <lineage>
        <taxon>Bacteria</taxon>
        <taxon>Pseudomonadati</taxon>
        <taxon>Pseudomonadota</taxon>
        <taxon>Alphaproteobacteria</taxon>
        <taxon>Hyphomicrobiales</taxon>
        <taxon>Rhizobiaceae</taxon>
        <taxon>Sinorhizobium/Ensifer group</taxon>
        <taxon>Ensifer</taxon>
    </lineage>
</organism>
<name>A0A0L8BR71_ENSAD</name>
<gene>
    <name evidence="4" type="primary">fliE</name>
    <name evidence="5" type="ORF">AC244_19500</name>
</gene>
<evidence type="ECO:0000313" key="6">
    <source>
        <dbReference type="Proteomes" id="UP000037425"/>
    </source>
</evidence>
<comment type="subcellular location">
    <subcellularLocation>
        <location evidence="1 4">Bacterial flagellum basal body</location>
    </subcellularLocation>
</comment>
<dbReference type="Proteomes" id="UP000037425">
    <property type="component" value="Unassembled WGS sequence"/>
</dbReference>
<comment type="similarity">
    <text evidence="2 4">Belongs to the FliE family.</text>
</comment>
<dbReference type="InterPro" id="IPR001624">
    <property type="entry name" value="FliE"/>
</dbReference>
<keyword evidence="5" id="KW-0282">Flagellum</keyword>
<dbReference type="PANTHER" id="PTHR34653">
    <property type="match status" value="1"/>
</dbReference>
<proteinExistence type="inferred from homology"/>
<evidence type="ECO:0000313" key="5">
    <source>
        <dbReference type="EMBL" id="KOF17088.1"/>
    </source>
</evidence>
<keyword evidence="5" id="KW-0966">Cell projection</keyword>
<accession>A0A0L8BR71</accession>
<evidence type="ECO:0000256" key="1">
    <source>
        <dbReference type="ARBA" id="ARBA00004117"/>
    </source>
</evidence>
<dbReference type="HAMAP" id="MF_00724">
    <property type="entry name" value="FliE"/>
    <property type="match status" value="1"/>
</dbReference>
<dbReference type="RefSeq" id="WP_053250467.1">
    <property type="nucleotide sequence ID" value="NZ_LGAP01000013.1"/>
</dbReference>
<dbReference type="GO" id="GO:0071973">
    <property type="term" value="P:bacterial-type flagellum-dependent cell motility"/>
    <property type="evidence" value="ECO:0007669"/>
    <property type="project" value="InterPro"/>
</dbReference>
<dbReference type="GO" id="GO:0005198">
    <property type="term" value="F:structural molecule activity"/>
    <property type="evidence" value="ECO:0007669"/>
    <property type="project" value="InterPro"/>
</dbReference>
<keyword evidence="5" id="KW-0969">Cilium</keyword>
<dbReference type="AlphaFoldDB" id="A0A0L8BR71"/>
<dbReference type="PATRIC" id="fig|106592.7.peg.1720"/>
<evidence type="ECO:0000256" key="4">
    <source>
        <dbReference type="HAMAP-Rule" id="MF_00724"/>
    </source>
</evidence>
<evidence type="ECO:0000256" key="2">
    <source>
        <dbReference type="ARBA" id="ARBA00009272"/>
    </source>
</evidence>
<reference evidence="6" key="1">
    <citation type="submission" date="2015-07" db="EMBL/GenBank/DDBJ databases">
        <title>Whole genome sequence of an Ensifer adhaerens strain isolated from a cave pool in the Wind Cave National Park.</title>
        <authorList>
            <person name="Eng W.W.H."/>
            <person name="Gan H.M."/>
            <person name="Barton H.A."/>
            <person name="Savka M.A."/>
        </authorList>
    </citation>
    <scope>NUCLEOTIDE SEQUENCE [LARGE SCALE GENOMIC DNA]</scope>
    <source>
        <strain evidence="6">SD006</strain>
    </source>
</reference>